<sequence>MAYEVNQAFNLANEITYKAYSNVGEFGAQVPKWLTAFDVQKLTAGIQKERGWTIGSATIQEVIAEHGKARKQFKRAKLRWRISGGTKRSLGWIPFKSRAATWQNGQVKFAGHLFKVWDSYGMSGYKFRAGSFSEDSRGRWYFNICVQAESQPTEGKTAVGLDLGLKDYATPSHGEKLARGNFYRDLEPVLGKAQRANKKARVRAIHAKIKNRRKDALHKYSTALVKHNAAIFVGNVSASNLAKTKMAKSVLDAGWSMLKTQLEYKAIARSVVFAVVNESYSTQVCSCCGAISANSPKGRAGLGIREWSCCECGTTHDRDVNAAKNILAAGHRRLTVGIPAL</sequence>
<evidence type="ECO:0000256" key="5">
    <source>
        <dbReference type="ARBA" id="ARBA00023172"/>
    </source>
</evidence>
<dbReference type="EMBL" id="AKKL01000050">
    <property type="protein sequence ID" value="EKT54142.1"/>
    <property type="molecule type" value="Genomic_DNA"/>
</dbReference>
<dbReference type="GO" id="GO:0006310">
    <property type="term" value="P:DNA recombination"/>
    <property type="evidence" value="ECO:0007669"/>
    <property type="project" value="UniProtKB-KW"/>
</dbReference>
<evidence type="ECO:0000256" key="1">
    <source>
        <dbReference type="ARBA" id="ARBA00008761"/>
    </source>
</evidence>
<dbReference type="PANTHER" id="PTHR30405:SF25">
    <property type="entry name" value="RNA-GUIDED DNA ENDONUCLEASE INSQ-RELATED"/>
    <property type="match status" value="1"/>
</dbReference>
<evidence type="ECO:0000259" key="7">
    <source>
        <dbReference type="Pfam" id="PF07282"/>
    </source>
</evidence>
<comment type="caution">
    <text evidence="8">The sequence shown here is derived from an EMBL/GenBank/DDBJ whole genome shotgun (WGS) entry which is preliminary data.</text>
</comment>
<dbReference type="eggNOG" id="COG0675">
    <property type="taxonomic scope" value="Bacteria"/>
</dbReference>
<dbReference type="PANTHER" id="PTHR30405">
    <property type="entry name" value="TRANSPOSASE"/>
    <property type="match status" value="1"/>
</dbReference>
<dbReference type="STRING" id="1141662.OOA_18129"/>
<dbReference type="GO" id="GO:0032196">
    <property type="term" value="P:transposition"/>
    <property type="evidence" value="ECO:0007669"/>
    <property type="project" value="UniProtKB-KW"/>
</dbReference>
<dbReference type="Pfam" id="PF07282">
    <property type="entry name" value="Cas12f1-like_TNB"/>
    <property type="match status" value="1"/>
</dbReference>
<comment type="similarity">
    <text evidence="1">In the C-terminal section; belongs to the transposase 35 family.</text>
</comment>
<keyword evidence="4" id="KW-0238">DNA-binding</keyword>
<protein>
    <submittedName>
        <fullName evidence="8">Transposase</fullName>
    </submittedName>
</protein>
<name>K8W9I5_9GAMM</name>
<evidence type="ECO:0000256" key="3">
    <source>
        <dbReference type="ARBA" id="ARBA00022578"/>
    </source>
</evidence>
<evidence type="ECO:0000256" key="4">
    <source>
        <dbReference type="ARBA" id="ARBA00023125"/>
    </source>
</evidence>
<feature type="domain" description="Cas12f1-like TNB" evidence="7">
    <location>
        <begin position="255"/>
        <end position="326"/>
    </location>
</feature>
<proteinExistence type="inferred from homology"/>
<dbReference type="AlphaFoldDB" id="K8W9I5"/>
<gene>
    <name evidence="8" type="ORF">OOA_18129</name>
</gene>
<dbReference type="InterPro" id="IPR051399">
    <property type="entry name" value="RNA-guided_DNA_endo/Transpos"/>
</dbReference>
<comment type="similarity">
    <text evidence="2">In the N-terminal section; belongs to the transposase 2 family.</text>
</comment>
<evidence type="ECO:0000256" key="2">
    <source>
        <dbReference type="ARBA" id="ARBA00011044"/>
    </source>
</evidence>
<evidence type="ECO:0000313" key="8">
    <source>
        <dbReference type="EMBL" id="EKT54142.1"/>
    </source>
</evidence>
<dbReference type="PATRIC" id="fig|1141662.3.peg.3679"/>
<dbReference type="InterPro" id="IPR010095">
    <property type="entry name" value="Cas12f1-like_TNB"/>
</dbReference>
<accession>K8W9I5</accession>
<feature type="domain" description="Probable transposase IS891/IS1136/IS1341" evidence="6">
    <location>
        <begin position="145"/>
        <end position="243"/>
    </location>
</feature>
<reference evidence="8 9" key="1">
    <citation type="journal article" date="2012" name="BMC Genomics">
        <title>Comparative genomics of bacteria in the genus Providencia isolated from wild Drosophila melanogaster.</title>
        <authorList>
            <person name="Galac M.R."/>
            <person name="Lazzaro B.P."/>
        </authorList>
    </citation>
    <scope>NUCLEOTIDE SEQUENCE [LARGE SCALE GENOMIC DNA]</scope>
    <source>
        <strain evidence="8 9">DSM 19968</strain>
    </source>
</reference>
<dbReference type="HOGENOM" id="CLU_045090_0_0_6"/>
<keyword evidence="5" id="KW-0233">DNA recombination</keyword>
<dbReference type="Proteomes" id="UP000009336">
    <property type="component" value="Unassembled WGS sequence"/>
</dbReference>
<dbReference type="NCBIfam" id="NF040570">
    <property type="entry name" value="guided_TnpB"/>
    <property type="match status" value="1"/>
</dbReference>
<keyword evidence="9" id="KW-1185">Reference proteome</keyword>
<dbReference type="InterPro" id="IPR001959">
    <property type="entry name" value="Transposase"/>
</dbReference>
<evidence type="ECO:0000313" key="9">
    <source>
        <dbReference type="Proteomes" id="UP000009336"/>
    </source>
</evidence>
<organism evidence="8 9">
    <name type="scientific">Providencia burhodogranariea DSM 19968</name>
    <dbReference type="NCBI Taxonomy" id="1141662"/>
    <lineage>
        <taxon>Bacteria</taxon>
        <taxon>Pseudomonadati</taxon>
        <taxon>Pseudomonadota</taxon>
        <taxon>Gammaproteobacteria</taxon>
        <taxon>Enterobacterales</taxon>
        <taxon>Morganellaceae</taxon>
        <taxon>Providencia</taxon>
    </lineage>
</organism>
<dbReference type="Pfam" id="PF01385">
    <property type="entry name" value="OrfB_IS605"/>
    <property type="match status" value="1"/>
</dbReference>
<keyword evidence="3" id="KW-0815">Transposition</keyword>
<dbReference type="GO" id="GO:0003677">
    <property type="term" value="F:DNA binding"/>
    <property type="evidence" value="ECO:0007669"/>
    <property type="project" value="UniProtKB-KW"/>
</dbReference>
<evidence type="ECO:0000259" key="6">
    <source>
        <dbReference type="Pfam" id="PF01385"/>
    </source>
</evidence>